<dbReference type="HOGENOM" id="CLU_2233365_0_0_5"/>
<proteinExistence type="predicted"/>
<dbReference type="Proteomes" id="UP000008207">
    <property type="component" value="Chromosome"/>
</dbReference>
<name>B8II36_METNO</name>
<organism evidence="1 2">
    <name type="scientific">Methylobacterium nodulans (strain LMG 21967 / CNCM I-2342 / ORS 2060)</name>
    <dbReference type="NCBI Taxonomy" id="460265"/>
    <lineage>
        <taxon>Bacteria</taxon>
        <taxon>Pseudomonadati</taxon>
        <taxon>Pseudomonadota</taxon>
        <taxon>Alphaproteobacteria</taxon>
        <taxon>Hyphomicrobiales</taxon>
        <taxon>Methylobacteriaceae</taxon>
        <taxon>Methylobacterium</taxon>
    </lineage>
</organism>
<reference evidence="1 2" key="1">
    <citation type="submission" date="2009-01" db="EMBL/GenBank/DDBJ databases">
        <title>Complete sequence of chromosome of Methylobacterium nodulans ORS 2060.</title>
        <authorList>
            <consortium name="US DOE Joint Genome Institute"/>
            <person name="Lucas S."/>
            <person name="Copeland A."/>
            <person name="Lapidus A."/>
            <person name="Glavina del Rio T."/>
            <person name="Dalin E."/>
            <person name="Tice H."/>
            <person name="Bruce D."/>
            <person name="Goodwin L."/>
            <person name="Pitluck S."/>
            <person name="Sims D."/>
            <person name="Brettin T."/>
            <person name="Detter J.C."/>
            <person name="Han C."/>
            <person name="Larimer F."/>
            <person name="Land M."/>
            <person name="Hauser L."/>
            <person name="Kyrpides N."/>
            <person name="Ivanova N."/>
            <person name="Marx C.J."/>
            <person name="Richardson P."/>
        </authorList>
    </citation>
    <scope>NUCLEOTIDE SEQUENCE [LARGE SCALE GENOMIC DNA]</scope>
    <source>
        <strain evidence="2">LMG 21967 / CNCM I-2342 / ORS 2060</strain>
    </source>
</reference>
<keyword evidence="2" id="KW-1185">Reference proteome</keyword>
<protein>
    <submittedName>
        <fullName evidence="1">Uncharacterized protein</fullName>
    </submittedName>
</protein>
<accession>B8II36</accession>
<sequence>MRQPVSIMQVLVSGEPPEDRLANLGSQRFAAILARPDVGEGFSGQVCQAKGIIKIPKGQQTSIGCHSRTVEFQLQAGIEHDPESGIVFFTRCTVHLQPSWYRLLP</sequence>
<evidence type="ECO:0000313" key="1">
    <source>
        <dbReference type="EMBL" id="ACL57905.1"/>
    </source>
</evidence>
<dbReference type="KEGG" id="mno:Mnod_2954"/>
<gene>
    <name evidence="1" type="ordered locus">Mnod_2954</name>
</gene>
<dbReference type="AlphaFoldDB" id="B8II36"/>
<evidence type="ECO:0000313" key="2">
    <source>
        <dbReference type="Proteomes" id="UP000008207"/>
    </source>
</evidence>
<dbReference type="EMBL" id="CP001349">
    <property type="protein sequence ID" value="ACL57905.1"/>
    <property type="molecule type" value="Genomic_DNA"/>
</dbReference>